<dbReference type="GeneID" id="20813369"/>
<dbReference type="EMBL" id="KI913146">
    <property type="protein sequence ID" value="ETV74062.1"/>
    <property type="molecule type" value="Genomic_DNA"/>
</dbReference>
<name>W4G2Z7_APHAT</name>
<dbReference type="RefSeq" id="XP_009836575.1">
    <property type="nucleotide sequence ID" value="XM_009838273.1"/>
</dbReference>
<dbReference type="OrthoDB" id="60278at2759"/>
<gene>
    <name evidence="1" type="ORF">H257_11373</name>
</gene>
<sequence length="389" mass="45338">MGAPLHPVLSKRKRRLSMDMQQEAFDNLKDHPLYERISLVKTKRLKDLGYMTHLISDLQRHLVQLKRRQTSQLSWEDVTQALKDDTVGRVRDNRSLKQEVELNSQICTYLQTWLAHVHPAAMSANYVEEHWRHSALFKGDEHARHVGLSWITRQAYHNTDRVLSAIQFPSATSADYADFVDVRTSSVNGMLILIQVATQRILPYSLEDVSEAYWHAEKSFGEYVLRHEFVHPRLMASINGDIDYTREEVGNHIQRISDKVLMGRFCDDHRAICVLRSVMNDEMYPLEANTWTTDTRQWMLAERLGPAQTRVRQYYSIDHPCTERGYVPLWEYARMCGVTHAIDDADVLEKLQLNRQAKHLCSRAQFARHFDDTLRATADVTNDHVFNYT</sequence>
<dbReference type="AlphaFoldDB" id="W4G2Z7"/>
<organism evidence="1">
    <name type="scientific">Aphanomyces astaci</name>
    <name type="common">Crayfish plague agent</name>
    <dbReference type="NCBI Taxonomy" id="112090"/>
    <lineage>
        <taxon>Eukaryota</taxon>
        <taxon>Sar</taxon>
        <taxon>Stramenopiles</taxon>
        <taxon>Oomycota</taxon>
        <taxon>Saprolegniomycetes</taxon>
        <taxon>Saprolegniales</taxon>
        <taxon>Verrucalvaceae</taxon>
        <taxon>Aphanomyces</taxon>
    </lineage>
</organism>
<reference evidence="1" key="1">
    <citation type="submission" date="2013-12" db="EMBL/GenBank/DDBJ databases">
        <title>The Genome Sequence of Aphanomyces astaci APO3.</title>
        <authorList>
            <consortium name="The Broad Institute Genomics Platform"/>
            <person name="Russ C."/>
            <person name="Tyler B."/>
            <person name="van West P."/>
            <person name="Dieguez-Uribeondo J."/>
            <person name="Young S.K."/>
            <person name="Zeng Q."/>
            <person name="Gargeya S."/>
            <person name="Fitzgerald M."/>
            <person name="Abouelleil A."/>
            <person name="Alvarado L."/>
            <person name="Chapman S.B."/>
            <person name="Gainer-Dewar J."/>
            <person name="Goldberg J."/>
            <person name="Griggs A."/>
            <person name="Gujja S."/>
            <person name="Hansen M."/>
            <person name="Howarth C."/>
            <person name="Imamovic A."/>
            <person name="Ireland A."/>
            <person name="Larimer J."/>
            <person name="McCowan C."/>
            <person name="Murphy C."/>
            <person name="Pearson M."/>
            <person name="Poon T.W."/>
            <person name="Priest M."/>
            <person name="Roberts A."/>
            <person name="Saif S."/>
            <person name="Shea T."/>
            <person name="Sykes S."/>
            <person name="Wortman J."/>
            <person name="Nusbaum C."/>
            <person name="Birren B."/>
        </authorList>
    </citation>
    <scope>NUCLEOTIDE SEQUENCE [LARGE SCALE GENOMIC DNA]</scope>
    <source>
        <strain evidence="1">APO3</strain>
    </source>
</reference>
<proteinExistence type="predicted"/>
<protein>
    <submittedName>
        <fullName evidence="1">Uncharacterized protein</fullName>
    </submittedName>
</protein>
<accession>W4G2Z7</accession>
<evidence type="ECO:0000313" key="1">
    <source>
        <dbReference type="EMBL" id="ETV74062.1"/>
    </source>
</evidence>
<dbReference type="VEuPathDB" id="FungiDB:H257_11373"/>